<keyword evidence="6 11" id="KW-1133">Transmembrane helix</keyword>
<evidence type="ECO:0000256" key="7">
    <source>
        <dbReference type="ARBA" id="ARBA00023002"/>
    </source>
</evidence>
<protein>
    <recommendedName>
        <fullName evidence="12">FAD-binding FR-type domain-containing protein</fullName>
    </recommendedName>
</protein>
<evidence type="ECO:0000313" key="13">
    <source>
        <dbReference type="EMBL" id="ORX43035.1"/>
    </source>
</evidence>
<comment type="caution">
    <text evidence="13">The sequence shown here is derived from an EMBL/GenBank/DDBJ whole genome shotgun (WGS) entry which is preliminary data.</text>
</comment>
<feature type="domain" description="FAD-binding FR-type" evidence="12">
    <location>
        <begin position="122"/>
        <end position="308"/>
    </location>
</feature>
<evidence type="ECO:0000256" key="1">
    <source>
        <dbReference type="ARBA" id="ARBA00004141"/>
    </source>
</evidence>
<dbReference type="SFLD" id="SFLDG01168">
    <property type="entry name" value="Ferric_reductase_subgroup_(FRE"/>
    <property type="match status" value="1"/>
</dbReference>
<dbReference type="InterPro" id="IPR039261">
    <property type="entry name" value="FNR_nucleotide-bd"/>
</dbReference>
<dbReference type="EMBL" id="MCGT01000059">
    <property type="protein sequence ID" value="ORX43035.1"/>
    <property type="molecule type" value="Genomic_DNA"/>
</dbReference>
<evidence type="ECO:0000256" key="11">
    <source>
        <dbReference type="SAM" id="Phobius"/>
    </source>
</evidence>
<dbReference type="Pfam" id="PF08022">
    <property type="entry name" value="FAD_binding_8"/>
    <property type="match status" value="1"/>
</dbReference>
<dbReference type="OrthoDB" id="167398at2759"/>
<evidence type="ECO:0000256" key="6">
    <source>
        <dbReference type="ARBA" id="ARBA00022989"/>
    </source>
</evidence>
<evidence type="ECO:0000256" key="8">
    <source>
        <dbReference type="ARBA" id="ARBA00023065"/>
    </source>
</evidence>
<evidence type="ECO:0000256" key="5">
    <source>
        <dbReference type="ARBA" id="ARBA00022982"/>
    </source>
</evidence>
<dbReference type="GO" id="GO:0006826">
    <property type="term" value="P:iron ion transport"/>
    <property type="evidence" value="ECO:0007669"/>
    <property type="project" value="TreeGrafter"/>
</dbReference>
<dbReference type="InterPro" id="IPR051410">
    <property type="entry name" value="Ferric/Cupric_Reductase"/>
</dbReference>
<evidence type="ECO:0000256" key="2">
    <source>
        <dbReference type="ARBA" id="ARBA00006278"/>
    </source>
</evidence>
<feature type="transmembrane region" description="Helical" evidence="11">
    <location>
        <begin position="60"/>
        <end position="83"/>
    </location>
</feature>
<dbReference type="CDD" id="cd06186">
    <property type="entry name" value="NOX_Duox_like_FAD_NADP"/>
    <property type="match status" value="1"/>
</dbReference>
<dbReference type="AlphaFoldDB" id="A0A1X2G2Q1"/>
<dbReference type="STRING" id="101127.A0A1X2G2Q1"/>
<name>A0A1X2G2Q1_9FUNG</name>
<evidence type="ECO:0000256" key="4">
    <source>
        <dbReference type="ARBA" id="ARBA00022692"/>
    </source>
</evidence>
<dbReference type="Pfam" id="PF01794">
    <property type="entry name" value="Ferric_reduct"/>
    <property type="match status" value="1"/>
</dbReference>
<keyword evidence="5" id="KW-0249">Electron transport</keyword>
<comment type="similarity">
    <text evidence="2">Belongs to the ferric reductase (FRE) family.</text>
</comment>
<keyword evidence="4 11" id="KW-0812">Transmembrane</keyword>
<dbReference type="InterPro" id="IPR013112">
    <property type="entry name" value="FAD-bd_8"/>
</dbReference>
<evidence type="ECO:0000256" key="3">
    <source>
        <dbReference type="ARBA" id="ARBA00022448"/>
    </source>
</evidence>
<dbReference type="InterPro" id="IPR013130">
    <property type="entry name" value="Fe3_Rdtase_TM_dom"/>
</dbReference>
<evidence type="ECO:0000313" key="14">
    <source>
        <dbReference type="Proteomes" id="UP000242146"/>
    </source>
</evidence>
<comment type="subcellular location">
    <subcellularLocation>
        <location evidence="1">Membrane</location>
        <topology evidence="1">Multi-pass membrane protein</topology>
    </subcellularLocation>
</comment>
<evidence type="ECO:0000256" key="9">
    <source>
        <dbReference type="ARBA" id="ARBA00023136"/>
    </source>
</evidence>
<gene>
    <name evidence="13" type="ORF">DM01DRAFT_1340897</name>
</gene>
<organism evidence="13 14">
    <name type="scientific">Hesseltinella vesiculosa</name>
    <dbReference type="NCBI Taxonomy" id="101127"/>
    <lineage>
        <taxon>Eukaryota</taxon>
        <taxon>Fungi</taxon>
        <taxon>Fungi incertae sedis</taxon>
        <taxon>Mucoromycota</taxon>
        <taxon>Mucoromycotina</taxon>
        <taxon>Mucoromycetes</taxon>
        <taxon>Mucorales</taxon>
        <taxon>Cunninghamellaceae</taxon>
        <taxon>Hesseltinella</taxon>
    </lineage>
</organism>
<dbReference type="GO" id="GO:0000293">
    <property type="term" value="F:ferric-chelate reductase activity"/>
    <property type="evidence" value="ECO:0007669"/>
    <property type="project" value="UniProtKB-ARBA"/>
</dbReference>
<dbReference type="SFLD" id="SFLDS00052">
    <property type="entry name" value="Ferric_Reductase_Domain"/>
    <property type="match status" value="1"/>
</dbReference>
<feature type="transmembrane region" description="Helical" evidence="11">
    <location>
        <begin position="34"/>
        <end position="53"/>
    </location>
</feature>
<dbReference type="InterPro" id="IPR017927">
    <property type="entry name" value="FAD-bd_FR_type"/>
</dbReference>
<evidence type="ECO:0000259" key="12">
    <source>
        <dbReference type="PROSITE" id="PS51384"/>
    </source>
</evidence>
<keyword evidence="14" id="KW-1185">Reference proteome</keyword>
<keyword evidence="10" id="KW-0325">Glycoprotein</keyword>
<dbReference type="PANTHER" id="PTHR32361">
    <property type="entry name" value="FERRIC/CUPRIC REDUCTASE TRANSMEMBRANE COMPONENT"/>
    <property type="match status" value="1"/>
</dbReference>
<sequence length="472" mass="53551">MMVFQAVVHSIACTWYTIHLNGWEGYAAKYSDPFFVWGVIATCLGCYILLMALPNVRRAIYDVFLASHIVFVGLFTVACWYHVKLIDDTMNVMHLYAAIGVWSFDRVMRLLRVLYFNIKIGLGTVELRKVKVKALQGQAEVLRVTVDAEKFMFFDKSRRCLPGAYVYVYVPSVYFWQSHPFSVGAWHRESLSRNSGQGSQLVDIPLGLDIGEKKSRDAVYLDFLDDAATMVSRSASSASKASKFSQATRASSMSDVTMVEQDKDTFDLLIRPQQGMTRKLYDMVSQAPGQEKEIYALVEGPYGHFEPILQFDTAIFVTGGVGCTATVPYLQYAVHCAANKIAARRIVFYWIIQHEEQLQWAMQDVLDCMTTHERATRLFKHHRFILEASIYITRTKKPSSCSYDFDMDEKPPKGLSVHYGRRPDLDALVATDVEIAPKSVAMLYCGSSGMSDQARKISARHGIPYFEEAFKW</sequence>
<keyword evidence="7" id="KW-0560">Oxidoreductase</keyword>
<dbReference type="SUPFAM" id="SSF52343">
    <property type="entry name" value="Ferredoxin reductase-like, C-terminal NADP-linked domain"/>
    <property type="match status" value="1"/>
</dbReference>
<reference evidence="13 14" key="1">
    <citation type="submission" date="2016-07" db="EMBL/GenBank/DDBJ databases">
        <title>Pervasive Adenine N6-methylation of Active Genes in Fungi.</title>
        <authorList>
            <consortium name="DOE Joint Genome Institute"/>
            <person name="Mondo S.J."/>
            <person name="Dannebaum R.O."/>
            <person name="Kuo R.C."/>
            <person name="Labutti K."/>
            <person name="Haridas S."/>
            <person name="Kuo A."/>
            <person name="Salamov A."/>
            <person name="Ahrendt S.R."/>
            <person name="Lipzen A."/>
            <person name="Sullivan W."/>
            <person name="Andreopoulos W.B."/>
            <person name="Clum A."/>
            <person name="Lindquist E."/>
            <person name="Daum C."/>
            <person name="Ramamoorthy G.K."/>
            <person name="Gryganskyi A."/>
            <person name="Culley D."/>
            <person name="Magnuson J.K."/>
            <person name="James T.Y."/>
            <person name="O'Malley M.A."/>
            <person name="Stajich J.E."/>
            <person name="Spatafora J.W."/>
            <person name="Visel A."/>
            <person name="Grigoriev I.V."/>
        </authorList>
    </citation>
    <scope>NUCLEOTIDE SEQUENCE [LARGE SCALE GENOMIC DNA]</scope>
    <source>
        <strain evidence="13 14">NRRL 3301</strain>
    </source>
</reference>
<dbReference type="InterPro" id="IPR013121">
    <property type="entry name" value="Fe_red_NAD-bd_6"/>
</dbReference>
<dbReference type="Pfam" id="PF08030">
    <property type="entry name" value="NAD_binding_6"/>
    <property type="match status" value="1"/>
</dbReference>
<dbReference type="GO" id="GO:0005886">
    <property type="term" value="C:plasma membrane"/>
    <property type="evidence" value="ECO:0007669"/>
    <property type="project" value="TreeGrafter"/>
</dbReference>
<dbReference type="Gene3D" id="3.40.50.80">
    <property type="entry name" value="Nucleotide-binding domain of ferredoxin-NADP reductase (FNR) module"/>
    <property type="match status" value="1"/>
</dbReference>
<accession>A0A1X2G2Q1</accession>
<dbReference type="GO" id="GO:0015677">
    <property type="term" value="P:copper ion import"/>
    <property type="evidence" value="ECO:0007669"/>
    <property type="project" value="TreeGrafter"/>
</dbReference>
<dbReference type="PROSITE" id="PS51384">
    <property type="entry name" value="FAD_FR"/>
    <property type="match status" value="1"/>
</dbReference>
<keyword evidence="9 11" id="KW-0472">Membrane</keyword>
<dbReference type="GO" id="GO:0006879">
    <property type="term" value="P:intracellular iron ion homeostasis"/>
    <property type="evidence" value="ECO:0007669"/>
    <property type="project" value="TreeGrafter"/>
</dbReference>
<dbReference type="PANTHER" id="PTHR32361:SF9">
    <property type="entry name" value="FERRIC REDUCTASE TRANSMEMBRANE COMPONENT 3-RELATED"/>
    <property type="match status" value="1"/>
</dbReference>
<dbReference type="Proteomes" id="UP000242146">
    <property type="component" value="Unassembled WGS sequence"/>
</dbReference>
<evidence type="ECO:0000256" key="10">
    <source>
        <dbReference type="ARBA" id="ARBA00023180"/>
    </source>
</evidence>
<keyword evidence="3" id="KW-0813">Transport</keyword>
<keyword evidence="8" id="KW-0406">Ion transport</keyword>
<proteinExistence type="inferred from homology"/>